<dbReference type="GO" id="GO:0000175">
    <property type="term" value="F:3'-5'-RNA exonuclease activity"/>
    <property type="evidence" value="ECO:0007669"/>
    <property type="project" value="TreeGrafter"/>
</dbReference>
<dbReference type="GO" id="GO:0003723">
    <property type="term" value="F:RNA binding"/>
    <property type="evidence" value="ECO:0007669"/>
    <property type="project" value="InterPro"/>
</dbReference>
<feature type="domain" description="RNB" evidence="1">
    <location>
        <begin position="209"/>
        <end position="484"/>
    </location>
</feature>
<organism evidence="2">
    <name type="scientific">viral metagenome</name>
    <dbReference type="NCBI Taxonomy" id="1070528"/>
    <lineage>
        <taxon>unclassified sequences</taxon>
        <taxon>metagenomes</taxon>
        <taxon>organismal metagenomes</taxon>
    </lineage>
</organism>
<dbReference type="InterPro" id="IPR012340">
    <property type="entry name" value="NA-bd_OB-fold"/>
</dbReference>
<dbReference type="AlphaFoldDB" id="A0A6C0H1J9"/>
<accession>A0A6C0H1J9</accession>
<reference evidence="2" key="1">
    <citation type="journal article" date="2020" name="Nature">
        <title>Giant virus diversity and host interactions through global metagenomics.</title>
        <authorList>
            <person name="Schulz F."/>
            <person name="Roux S."/>
            <person name="Paez-Espino D."/>
            <person name="Jungbluth S."/>
            <person name="Walsh D.A."/>
            <person name="Denef V.J."/>
            <person name="McMahon K.D."/>
            <person name="Konstantinidis K.T."/>
            <person name="Eloe-Fadrosh E.A."/>
            <person name="Kyrpides N.C."/>
            <person name="Woyke T."/>
        </authorList>
    </citation>
    <scope>NUCLEOTIDE SEQUENCE</scope>
    <source>
        <strain evidence="2">GVMAG-M-3300023179-59</strain>
    </source>
</reference>
<evidence type="ECO:0000313" key="2">
    <source>
        <dbReference type="EMBL" id="QHT74421.1"/>
    </source>
</evidence>
<dbReference type="GO" id="GO:0006402">
    <property type="term" value="P:mRNA catabolic process"/>
    <property type="evidence" value="ECO:0007669"/>
    <property type="project" value="TreeGrafter"/>
</dbReference>
<dbReference type="PANTHER" id="PTHR23355">
    <property type="entry name" value="RIBONUCLEASE"/>
    <property type="match status" value="1"/>
</dbReference>
<dbReference type="InterPro" id="IPR001900">
    <property type="entry name" value="RNase_II/R"/>
</dbReference>
<evidence type="ECO:0000259" key="1">
    <source>
        <dbReference type="SMART" id="SM00955"/>
    </source>
</evidence>
<proteinExistence type="predicted"/>
<dbReference type="PANTHER" id="PTHR23355:SF9">
    <property type="entry name" value="DIS3-LIKE EXONUCLEASE 2"/>
    <property type="match status" value="1"/>
</dbReference>
<dbReference type="Pfam" id="PF00773">
    <property type="entry name" value="RNB"/>
    <property type="match status" value="1"/>
</dbReference>
<dbReference type="SUPFAM" id="SSF50249">
    <property type="entry name" value="Nucleic acid-binding proteins"/>
    <property type="match status" value="1"/>
</dbReference>
<dbReference type="EMBL" id="MN739849">
    <property type="protein sequence ID" value="QHT74421.1"/>
    <property type="molecule type" value="Genomic_DNA"/>
</dbReference>
<dbReference type="InterPro" id="IPR050180">
    <property type="entry name" value="RNR_Ribonuclease"/>
</dbReference>
<name>A0A6C0H1J9_9ZZZZ</name>
<dbReference type="SMART" id="SM00955">
    <property type="entry name" value="RNB"/>
    <property type="match status" value="1"/>
</dbReference>
<sequence>MLDSNSQRKVKIHINDRSYSSWSFIDLESNNEIAIEDFPTLSKINPVDMKLFSRDVFVTSRIDDNFTPTTVHSPVRISTSIAGVLLLENNKTFGRTENKKRLLYKCIPDDRHLPSFLIPYDIKLGFSKVNKNKYVVFKYENWDGKHPRGILVETVGDVDSLESFYEYQLYCKSIHISLTDFTNNTRKVLNQKTNEDYIEQIFKNSNFQIEDRREKYVFTIDPHNSLDYDDGFSIEELENGSYKISVYIANVFVWLETLGLWNSFSRRVATIYLPDRRRPMLPTILSDMLCSLQENQSRFAMVMDFIVDENGKMLQPSAFEYRNALIKVRKNYRYEDAVLTTEDAHYNKLFHITTKMDKTVRNSHDVVAHWMVMVNTYSAVTMINKKVGIFRSLSFVNSQLRNDVKESQLKEDTMRVLKTWNNTVGQYVNYSDDAELQHELINLRSIKLDTDSHRNIKTYIHITSPIRRLIDLLNQIILFRETLSMKISPDAETFIESWLGQMDYINTVMRSIRKIQTDCELLNKCVRNPEIMNEEHDAVVFDKIIKNDGSIVYMVYLENLKMIGRVITHTDLENYSYVKIKMFLFEDEDKVKRKIRLQISK</sequence>
<protein>
    <recommendedName>
        <fullName evidence="1">RNB domain-containing protein</fullName>
    </recommendedName>
</protein>